<organism evidence="2 3">
    <name type="scientific">Crotalaria pallida</name>
    <name type="common">Smooth rattlebox</name>
    <name type="synonym">Crotalaria striata</name>
    <dbReference type="NCBI Taxonomy" id="3830"/>
    <lineage>
        <taxon>Eukaryota</taxon>
        <taxon>Viridiplantae</taxon>
        <taxon>Streptophyta</taxon>
        <taxon>Embryophyta</taxon>
        <taxon>Tracheophyta</taxon>
        <taxon>Spermatophyta</taxon>
        <taxon>Magnoliopsida</taxon>
        <taxon>eudicotyledons</taxon>
        <taxon>Gunneridae</taxon>
        <taxon>Pentapetalae</taxon>
        <taxon>rosids</taxon>
        <taxon>fabids</taxon>
        <taxon>Fabales</taxon>
        <taxon>Fabaceae</taxon>
        <taxon>Papilionoideae</taxon>
        <taxon>50 kb inversion clade</taxon>
        <taxon>genistoids sensu lato</taxon>
        <taxon>core genistoids</taxon>
        <taxon>Crotalarieae</taxon>
        <taxon>Crotalaria</taxon>
    </lineage>
</organism>
<proteinExistence type="predicted"/>
<feature type="region of interest" description="Disordered" evidence="1">
    <location>
        <begin position="116"/>
        <end position="176"/>
    </location>
</feature>
<accession>A0AAN9FH55</accession>
<feature type="compositionally biased region" description="Basic and acidic residues" evidence="1">
    <location>
        <begin position="121"/>
        <end position="132"/>
    </location>
</feature>
<dbReference type="AlphaFoldDB" id="A0AAN9FH55"/>
<evidence type="ECO:0000256" key="1">
    <source>
        <dbReference type="SAM" id="MobiDB-lite"/>
    </source>
</evidence>
<dbReference type="Proteomes" id="UP001372338">
    <property type="component" value="Unassembled WGS sequence"/>
</dbReference>
<evidence type="ECO:0000313" key="2">
    <source>
        <dbReference type="EMBL" id="KAK7276224.1"/>
    </source>
</evidence>
<sequence length="197" mass="21517">MAKYFCSSVPFVSGNGFSSRSVNQTDSMTHIEVKKGKQKGQAWRSLWFATVWSIWLMCNDVIFSNATLDIIQGPAQIELFGSSSRTTPFWLKSLVGCEDASSSTVPGFGVVAPVNGSGTRNESRESHLRPCDLPDTMSFRPQDVCDANKPPSEPTKGEDLVSITTESGEIEGGWHRGDRKLEEIEGGLQSVQNQPQG</sequence>
<name>A0AAN9FH55_CROPI</name>
<gene>
    <name evidence="2" type="ORF">RIF29_17361</name>
</gene>
<evidence type="ECO:0000313" key="3">
    <source>
        <dbReference type="Proteomes" id="UP001372338"/>
    </source>
</evidence>
<dbReference type="EMBL" id="JAYWIO010000003">
    <property type="protein sequence ID" value="KAK7276224.1"/>
    <property type="molecule type" value="Genomic_DNA"/>
</dbReference>
<comment type="caution">
    <text evidence="2">The sequence shown here is derived from an EMBL/GenBank/DDBJ whole genome shotgun (WGS) entry which is preliminary data.</text>
</comment>
<keyword evidence="3" id="KW-1185">Reference proteome</keyword>
<reference evidence="2 3" key="1">
    <citation type="submission" date="2024-01" db="EMBL/GenBank/DDBJ databases">
        <title>The genomes of 5 underutilized Papilionoideae crops provide insights into root nodulation and disease resistanc.</title>
        <authorList>
            <person name="Yuan L."/>
        </authorList>
    </citation>
    <scope>NUCLEOTIDE SEQUENCE [LARGE SCALE GENOMIC DNA]</scope>
    <source>
        <strain evidence="2">ZHUSHIDOU_FW_LH</strain>
        <tissue evidence="2">Leaf</tissue>
    </source>
</reference>
<protein>
    <submittedName>
        <fullName evidence="2">Uncharacterized protein</fullName>
    </submittedName>
</protein>